<protein>
    <submittedName>
        <fullName evidence="2">Uncharacterized protein</fullName>
    </submittedName>
</protein>
<proteinExistence type="predicted"/>
<evidence type="ECO:0000313" key="3">
    <source>
        <dbReference type="Proteomes" id="UP000053260"/>
    </source>
</evidence>
<organism evidence="2 3">
    <name type="scientific">Streptomyces dysideae</name>
    <dbReference type="NCBI Taxonomy" id="909626"/>
    <lineage>
        <taxon>Bacteria</taxon>
        <taxon>Bacillati</taxon>
        <taxon>Actinomycetota</taxon>
        <taxon>Actinomycetes</taxon>
        <taxon>Kitasatosporales</taxon>
        <taxon>Streptomycetaceae</taxon>
        <taxon>Streptomyces</taxon>
    </lineage>
</organism>
<feature type="region of interest" description="Disordered" evidence="1">
    <location>
        <begin position="30"/>
        <end position="54"/>
    </location>
</feature>
<dbReference type="EMBL" id="LMXB01000032">
    <property type="protein sequence ID" value="KUO20581.1"/>
    <property type="molecule type" value="Genomic_DNA"/>
</dbReference>
<evidence type="ECO:0000313" key="2">
    <source>
        <dbReference type="EMBL" id="KUO20581.1"/>
    </source>
</evidence>
<gene>
    <name evidence="2" type="ORF">AQJ91_13535</name>
</gene>
<feature type="region of interest" description="Disordered" evidence="1">
    <location>
        <begin position="59"/>
        <end position="78"/>
    </location>
</feature>
<accession>A0A101V149</accession>
<sequence>MPGGEGDDLRPAPGPRLLRVATVIAPFEPGRIQATQDPQPVRPGGRNEAEAAQDDHILELEQGQPYDGLVGDPVPLGV</sequence>
<reference evidence="2 3" key="1">
    <citation type="submission" date="2015-10" db="EMBL/GenBank/DDBJ databases">
        <title>Draft genome sequence of Streptomyces sp. RV15, isolated from a marine sponge.</title>
        <authorList>
            <person name="Ruckert C."/>
            <person name="Abdelmohsen U.R."/>
            <person name="Winkler A."/>
            <person name="Hentschel U."/>
            <person name="Kalinowski J."/>
            <person name="Kampfer P."/>
            <person name="Glaeser S."/>
        </authorList>
    </citation>
    <scope>NUCLEOTIDE SEQUENCE [LARGE SCALE GENOMIC DNA]</scope>
    <source>
        <strain evidence="2 3">RV15</strain>
    </source>
</reference>
<name>A0A101V149_9ACTN</name>
<dbReference type="AlphaFoldDB" id="A0A101V149"/>
<feature type="compositionally biased region" description="Basic and acidic residues" evidence="1">
    <location>
        <begin position="45"/>
        <end position="54"/>
    </location>
</feature>
<dbReference type="Proteomes" id="UP000053260">
    <property type="component" value="Unassembled WGS sequence"/>
</dbReference>
<evidence type="ECO:0000256" key="1">
    <source>
        <dbReference type="SAM" id="MobiDB-lite"/>
    </source>
</evidence>
<keyword evidence="3" id="KW-1185">Reference proteome</keyword>
<comment type="caution">
    <text evidence="2">The sequence shown here is derived from an EMBL/GenBank/DDBJ whole genome shotgun (WGS) entry which is preliminary data.</text>
</comment>